<reference evidence="2 3" key="1">
    <citation type="submission" date="2013-09" db="EMBL/GenBank/DDBJ databases">
        <title>Genome sequencing of Arenimonas composti.</title>
        <authorList>
            <person name="Chen F."/>
            <person name="Wang G."/>
        </authorList>
    </citation>
    <scope>NUCLEOTIDE SEQUENCE [LARGE SCALE GENOMIC DNA]</scope>
    <source>
        <strain evidence="2 3">TR7-09</strain>
    </source>
</reference>
<dbReference type="AlphaFoldDB" id="A0A091BBF9"/>
<dbReference type="EMBL" id="AWXU01000041">
    <property type="protein sequence ID" value="KFN49071.1"/>
    <property type="molecule type" value="Genomic_DNA"/>
</dbReference>
<protein>
    <recommendedName>
        <fullName evidence="4">VanZ-like domain-containing protein</fullName>
    </recommendedName>
</protein>
<evidence type="ECO:0000313" key="2">
    <source>
        <dbReference type="EMBL" id="KFN49071.1"/>
    </source>
</evidence>
<dbReference type="PANTHER" id="PTHR28008">
    <property type="entry name" value="DOMAIN PROTEIN, PUTATIVE (AFU_ORTHOLOGUE AFUA_3G10980)-RELATED"/>
    <property type="match status" value="1"/>
</dbReference>
<dbReference type="Proteomes" id="UP000029391">
    <property type="component" value="Unassembled WGS sequence"/>
</dbReference>
<feature type="transmembrane region" description="Helical" evidence="1">
    <location>
        <begin position="12"/>
        <end position="30"/>
    </location>
</feature>
<dbReference type="STRING" id="1121013.GCA_000426365_02389"/>
<keyword evidence="1" id="KW-0472">Membrane</keyword>
<accession>A0A091BBF9</accession>
<gene>
    <name evidence="2" type="ORF">P873_12315</name>
</gene>
<dbReference type="PANTHER" id="PTHR28008:SF1">
    <property type="entry name" value="DOMAIN PROTEIN, PUTATIVE (AFU_ORTHOLOGUE AFUA_3G10980)-RELATED"/>
    <property type="match status" value="1"/>
</dbReference>
<evidence type="ECO:0000313" key="3">
    <source>
        <dbReference type="Proteomes" id="UP000029391"/>
    </source>
</evidence>
<keyword evidence="3" id="KW-1185">Reference proteome</keyword>
<dbReference type="OrthoDB" id="3790495at2"/>
<evidence type="ECO:0000256" key="1">
    <source>
        <dbReference type="SAM" id="Phobius"/>
    </source>
</evidence>
<organism evidence="2 3">
    <name type="scientific">Arenimonas composti TR7-09 = DSM 18010</name>
    <dbReference type="NCBI Taxonomy" id="1121013"/>
    <lineage>
        <taxon>Bacteria</taxon>
        <taxon>Pseudomonadati</taxon>
        <taxon>Pseudomonadota</taxon>
        <taxon>Gammaproteobacteria</taxon>
        <taxon>Lysobacterales</taxon>
        <taxon>Lysobacteraceae</taxon>
        <taxon>Arenimonas</taxon>
    </lineage>
</organism>
<feature type="transmembrane region" description="Helical" evidence="1">
    <location>
        <begin position="97"/>
        <end position="117"/>
    </location>
</feature>
<name>A0A091BBF9_9GAMM</name>
<sequence>MLRPFHRPRLWLGIWIGGWVLCIALSLLPAPAMPVPVGNDKVGHFLAYFVLSAWATQIFASRRARWSAAGALLALGAGMEAGQWLLTSTRMAEPADLLANCVGILLGLVPATSAWSARLLLRLDARLFAAGEWGRVARNGERAGSDT</sequence>
<feature type="transmembrane region" description="Helical" evidence="1">
    <location>
        <begin position="42"/>
        <end position="59"/>
    </location>
</feature>
<comment type="caution">
    <text evidence="2">The sequence shown here is derived from an EMBL/GenBank/DDBJ whole genome shotgun (WGS) entry which is preliminary data.</text>
</comment>
<feature type="transmembrane region" description="Helical" evidence="1">
    <location>
        <begin position="66"/>
        <end position="85"/>
    </location>
</feature>
<proteinExistence type="predicted"/>
<evidence type="ECO:0008006" key="4">
    <source>
        <dbReference type="Google" id="ProtNLM"/>
    </source>
</evidence>
<dbReference type="eggNOG" id="COG5652">
    <property type="taxonomic scope" value="Bacteria"/>
</dbReference>
<dbReference type="RefSeq" id="WP_081683414.1">
    <property type="nucleotide sequence ID" value="NZ_AUFF01000007.1"/>
</dbReference>
<keyword evidence="1" id="KW-0812">Transmembrane</keyword>
<keyword evidence="1" id="KW-1133">Transmembrane helix</keyword>